<feature type="compositionally biased region" description="Polar residues" evidence="1">
    <location>
        <begin position="29"/>
        <end position="42"/>
    </location>
</feature>
<evidence type="ECO:0000313" key="3">
    <source>
        <dbReference type="Proteomes" id="UP000799436"/>
    </source>
</evidence>
<feature type="region of interest" description="Disordered" evidence="1">
    <location>
        <begin position="1"/>
        <end position="52"/>
    </location>
</feature>
<dbReference type="EMBL" id="ML995915">
    <property type="protein sequence ID" value="KAF2764631.1"/>
    <property type="molecule type" value="Genomic_DNA"/>
</dbReference>
<dbReference type="AlphaFoldDB" id="A0A6G1KVG4"/>
<organism evidence="2 3">
    <name type="scientific">Teratosphaeria nubilosa</name>
    <dbReference type="NCBI Taxonomy" id="161662"/>
    <lineage>
        <taxon>Eukaryota</taxon>
        <taxon>Fungi</taxon>
        <taxon>Dikarya</taxon>
        <taxon>Ascomycota</taxon>
        <taxon>Pezizomycotina</taxon>
        <taxon>Dothideomycetes</taxon>
        <taxon>Dothideomycetidae</taxon>
        <taxon>Mycosphaerellales</taxon>
        <taxon>Teratosphaeriaceae</taxon>
        <taxon>Teratosphaeria</taxon>
    </lineage>
</organism>
<name>A0A6G1KVG4_9PEZI</name>
<keyword evidence="3" id="KW-1185">Reference proteome</keyword>
<evidence type="ECO:0000313" key="2">
    <source>
        <dbReference type="EMBL" id="KAF2764631.1"/>
    </source>
</evidence>
<evidence type="ECO:0000256" key="1">
    <source>
        <dbReference type="SAM" id="MobiDB-lite"/>
    </source>
</evidence>
<proteinExistence type="predicted"/>
<gene>
    <name evidence="2" type="ORF">EJ03DRAFT_378470</name>
</gene>
<protein>
    <submittedName>
        <fullName evidence="2">Uncharacterized protein</fullName>
    </submittedName>
</protein>
<dbReference type="Proteomes" id="UP000799436">
    <property type="component" value="Unassembled WGS sequence"/>
</dbReference>
<feature type="compositionally biased region" description="Polar residues" evidence="1">
    <location>
        <begin position="1"/>
        <end position="12"/>
    </location>
</feature>
<sequence>MKETEPPSSTSYQHKHKASLSPSFPPFHQTHTPAMSTQSTPPSDKDTLTQDRGIFHQEAQKHECHHYMRQYGGQVMNAMMFGFGATLGADAANAAVGEVKEWWRH</sequence>
<reference evidence="2" key="1">
    <citation type="journal article" date="2020" name="Stud. Mycol.">
        <title>101 Dothideomycetes genomes: a test case for predicting lifestyles and emergence of pathogens.</title>
        <authorList>
            <person name="Haridas S."/>
            <person name="Albert R."/>
            <person name="Binder M."/>
            <person name="Bloem J."/>
            <person name="Labutti K."/>
            <person name="Salamov A."/>
            <person name="Andreopoulos B."/>
            <person name="Baker S."/>
            <person name="Barry K."/>
            <person name="Bills G."/>
            <person name="Bluhm B."/>
            <person name="Cannon C."/>
            <person name="Castanera R."/>
            <person name="Culley D."/>
            <person name="Daum C."/>
            <person name="Ezra D."/>
            <person name="Gonzalez J."/>
            <person name="Henrissat B."/>
            <person name="Kuo A."/>
            <person name="Liang C."/>
            <person name="Lipzen A."/>
            <person name="Lutzoni F."/>
            <person name="Magnuson J."/>
            <person name="Mondo S."/>
            <person name="Nolan M."/>
            <person name="Ohm R."/>
            <person name="Pangilinan J."/>
            <person name="Park H.-J."/>
            <person name="Ramirez L."/>
            <person name="Alfaro M."/>
            <person name="Sun H."/>
            <person name="Tritt A."/>
            <person name="Yoshinaga Y."/>
            <person name="Zwiers L.-H."/>
            <person name="Turgeon B."/>
            <person name="Goodwin S."/>
            <person name="Spatafora J."/>
            <person name="Crous P."/>
            <person name="Grigoriev I."/>
        </authorList>
    </citation>
    <scope>NUCLEOTIDE SEQUENCE</scope>
    <source>
        <strain evidence="2">CBS 116005</strain>
    </source>
</reference>
<dbReference type="OrthoDB" id="3813156at2759"/>
<accession>A0A6G1KVG4</accession>
<feature type="compositionally biased region" description="Basic and acidic residues" evidence="1">
    <location>
        <begin position="43"/>
        <end position="52"/>
    </location>
</feature>